<sequence length="90" mass="10116">MLQISRCTLSTDTNNRPRRILSSTTTSKSSSSLKKVQISRPRPYPFQGVRVKLAANDNHYSLRSKKESNILPGSTLPPNTDAFLGNKRRK</sequence>
<accession>A0A9P1MVR2</accession>
<name>A0A9P1MVR2_9PELO</name>
<evidence type="ECO:0000313" key="2">
    <source>
        <dbReference type="EMBL" id="CAI5441487.1"/>
    </source>
</evidence>
<comment type="caution">
    <text evidence="2">The sequence shown here is derived from an EMBL/GenBank/DDBJ whole genome shotgun (WGS) entry which is preliminary data.</text>
</comment>
<dbReference type="EMBL" id="CANHGI010000002">
    <property type="protein sequence ID" value="CAI5441487.1"/>
    <property type="molecule type" value="Genomic_DNA"/>
</dbReference>
<dbReference type="AlphaFoldDB" id="A0A9P1MVR2"/>
<protein>
    <submittedName>
        <fullName evidence="2">Uncharacterized protein</fullName>
    </submittedName>
</protein>
<organism evidence="2 3">
    <name type="scientific">Caenorhabditis angaria</name>
    <dbReference type="NCBI Taxonomy" id="860376"/>
    <lineage>
        <taxon>Eukaryota</taxon>
        <taxon>Metazoa</taxon>
        <taxon>Ecdysozoa</taxon>
        <taxon>Nematoda</taxon>
        <taxon>Chromadorea</taxon>
        <taxon>Rhabditida</taxon>
        <taxon>Rhabditina</taxon>
        <taxon>Rhabditomorpha</taxon>
        <taxon>Rhabditoidea</taxon>
        <taxon>Rhabditidae</taxon>
        <taxon>Peloderinae</taxon>
        <taxon>Caenorhabditis</taxon>
    </lineage>
</organism>
<feature type="compositionally biased region" description="Low complexity" evidence="1">
    <location>
        <begin position="21"/>
        <end position="35"/>
    </location>
</feature>
<feature type="region of interest" description="Disordered" evidence="1">
    <location>
        <begin position="1"/>
        <end position="41"/>
    </location>
</feature>
<evidence type="ECO:0000256" key="1">
    <source>
        <dbReference type="SAM" id="MobiDB-lite"/>
    </source>
</evidence>
<gene>
    <name evidence="2" type="ORF">CAMP_LOCUS4124</name>
</gene>
<reference evidence="2" key="1">
    <citation type="submission" date="2022-11" db="EMBL/GenBank/DDBJ databases">
        <authorList>
            <person name="Kikuchi T."/>
        </authorList>
    </citation>
    <scope>NUCLEOTIDE SEQUENCE</scope>
    <source>
        <strain evidence="2">PS1010</strain>
    </source>
</reference>
<dbReference type="Proteomes" id="UP001152747">
    <property type="component" value="Unassembled WGS sequence"/>
</dbReference>
<feature type="region of interest" description="Disordered" evidence="1">
    <location>
        <begin position="66"/>
        <end position="90"/>
    </location>
</feature>
<keyword evidence="3" id="KW-1185">Reference proteome</keyword>
<proteinExistence type="predicted"/>
<feature type="compositionally biased region" description="Polar residues" evidence="1">
    <location>
        <begin position="1"/>
        <end position="14"/>
    </location>
</feature>
<evidence type="ECO:0000313" key="3">
    <source>
        <dbReference type="Proteomes" id="UP001152747"/>
    </source>
</evidence>